<keyword evidence="2" id="KW-1185">Reference proteome</keyword>
<evidence type="ECO:0000313" key="1">
    <source>
        <dbReference type="EMBL" id="KAL1394343.1"/>
    </source>
</evidence>
<sequence length="170" mass="18646">MTGYLQISPTVAYTVLSEILASSGMAVDEPDSARIAEILTPKSPAKAAAVQPMVSIPVASVPAVVKEEFREIDSDDRALVRYPMCVSHEAVPNVLSFNEDSTLVSGRMTPCQFNEIELALLQRAMANGQDEVSLLTQSLSLSMMEAQFLRMHLKEFNLKARSVLELFKVL</sequence>
<gene>
    <name evidence="1" type="ORF">pipiens_003077</name>
</gene>
<accession>A0ABD1D3Z0</accession>
<name>A0ABD1D3Z0_CULPP</name>
<organism evidence="1 2">
    <name type="scientific">Culex pipiens pipiens</name>
    <name type="common">Northern house mosquito</name>
    <dbReference type="NCBI Taxonomy" id="38569"/>
    <lineage>
        <taxon>Eukaryota</taxon>
        <taxon>Metazoa</taxon>
        <taxon>Ecdysozoa</taxon>
        <taxon>Arthropoda</taxon>
        <taxon>Hexapoda</taxon>
        <taxon>Insecta</taxon>
        <taxon>Pterygota</taxon>
        <taxon>Neoptera</taxon>
        <taxon>Endopterygota</taxon>
        <taxon>Diptera</taxon>
        <taxon>Nematocera</taxon>
        <taxon>Culicoidea</taxon>
        <taxon>Culicidae</taxon>
        <taxon>Culicinae</taxon>
        <taxon>Culicini</taxon>
        <taxon>Culex</taxon>
        <taxon>Culex</taxon>
    </lineage>
</organism>
<evidence type="ECO:0000313" key="2">
    <source>
        <dbReference type="Proteomes" id="UP001562425"/>
    </source>
</evidence>
<protein>
    <submittedName>
        <fullName evidence="1">Uncharacterized protein</fullName>
    </submittedName>
</protein>
<proteinExistence type="predicted"/>
<comment type="caution">
    <text evidence="1">The sequence shown here is derived from an EMBL/GenBank/DDBJ whole genome shotgun (WGS) entry which is preliminary data.</text>
</comment>
<reference evidence="1 2" key="1">
    <citation type="submission" date="2024-05" db="EMBL/GenBank/DDBJ databases">
        <title>Culex pipiens pipiens assembly and annotation.</title>
        <authorList>
            <person name="Alout H."/>
            <person name="Durand T."/>
        </authorList>
    </citation>
    <scope>NUCLEOTIDE SEQUENCE [LARGE SCALE GENOMIC DNA]</scope>
    <source>
        <strain evidence="1">HA-2024</strain>
        <tissue evidence="1">Whole body</tissue>
    </source>
</reference>
<dbReference type="Proteomes" id="UP001562425">
    <property type="component" value="Unassembled WGS sequence"/>
</dbReference>
<dbReference type="AlphaFoldDB" id="A0ABD1D3Z0"/>
<dbReference type="EMBL" id="JBEHCU010007646">
    <property type="protein sequence ID" value="KAL1394343.1"/>
    <property type="molecule type" value="Genomic_DNA"/>
</dbReference>